<evidence type="ECO:0000259" key="1">
    <source>
        <dbReference type="Pfam" id="PF11929"/>
    </source>
</evidence>
<dbReference type="Pfam" id="PF11929">
    <property type="entry name" value="DUF3447"/>
    <property type="match status" value="1"/>
</dbReference>
<sequence length="326" mass="38921">MSQPNVLPVKFEEMFDILKGDIDAFNSLYQLKTNNEEGLNSIYKVLKTILLESKMCLPQFILERISIIAKYNNLYMKSYLFLAKQIYDYYHPERIRNITPIFDYLFYKEYGIVLDEREKERFRYFEQKNYTSNVHEENTIYRAIMEDDKKSFISFTERKGFDKDEVLYSYFYPNNTYDEYHKNSYTLLELCCYYGSIDCFKFLISEYKSIITLKCLQFSFLSGNPEIMSECLKYQEPNRNCMEYAIISHNIDFVTFIMNEYKIEINLELCGNYNNFHAFLVYLDHTQDINTCIIYSTMFNNVKLCQYLISHGANVNAKGNSLCSKI</sequence>
<keyword evidence="3" id="KW-1185">Reference proteome</keyword>
<dbReference type="PANTHER" id="PTHR24182:SF13">
    <property type="entry name" value="LD18443P"/>
    <property type="match status" value="1"/>
</dbReference>
<reference evidence="2" key="2">
    <citation type="journal article" date="2007" name="Science">
        <title>Draft genome sequence of the sexually transmitted pathogen Trichomonas vaginalis.</title>
        <authorList>
            <person name="Carlton J.M."/>
            <person name="Hirt R.P."/>
            <person name="Silva J.C."/>
            <person name="Delcher A.L."/>
            <person name="Schatz M."/>
            <person name="Zhao Q."/>
            <person name="Wortman J.R."/>
            <person name="Bidwell S.L."/>
            <person name="Alsmark U.C.M."/>
            <person name="Besteiro S."/>
            <person name="Sicheritz-Ponten T."/>
            <person name="Noel C.J."/>
            <person name="Dacks J.B."/>
            <person name="Foster P.G."/>
            <person name="Simillion C."/>
            <person name="Van de Peer Y."/>
            <person name="Miranda-Saavedra D."/>
            <person name="Barton G.J."/>
            <person name="Westrop G.D."/>
            <person name="Mueller S."/>
            <person name="Dessi D."/>
            <person name="Fiori P.L."/>
            <person name="Ren Q."/>
            <person name="Paulsen I."/>
            <person name="Zhang H."/>
            <person name="Bastida-Corcuera F.D."/>
            <person name="Simoes-Barbosa A."/>
            <person name="Brown M.T."/>
            <person name="Hayes R.D."/>
            <person name="Mukherjee M."/>
            <person name="Okumura C.Y."/>
            <person name="Schneider R."/>
            <person name="Smith A.J."/>
            <person name="Vanacova S."/>
            <person name="Villalvazo M."/>
            <person name="Haas B.J."/>
            <person name="Pertea M."/>
            <person name="Feldblyum T.V."/>
            <person name="Utterback T.R."/>
            <person name="Shu C.L."/>
            <person name="Osoegawa K."/>
            <person name="de Jong P.J."/>
            <person name="Hrdy I."/>
            <person name="Horvathova L."/>
            <person name="Zubacova Z."/>
            <person name="Dolezal P."/>
            <person name="Malik S.B."/>
            <person name="Logsdon J.M. Jr."/>
            <person name="Henze K."/>
            <person name="Gupta A."/>
            <person name="Wang C.C."/>
            <person name="Dunne R.L."/>
            <person name="Upcroft J.A."/>
            <person name="Upcroft P."/>
            <person name="White O."/>
            <person name="Salzberg S.L."/>
            <person name="Tang P."/>
            <person name="Chiu C.-H."/>
            <person name="Lee Y.-S."/>
            <person name="Embley T.M."/>
            <person name="Coombs G.H."/>
            <person name="Mottram J.C."/>
            <person name="Tachezy J."/>
            <person name="Fraser-Liggett C.M."/>
            <person name="Johnson P.J."/>
        </authorList>
    </citation>
    <scope>NUCLEOTIDE SEQUENCE [LARGE SCALE GENOMIC DNA]</scope>
    <source>
        <strain evidence="2">G3</strain>
    </source>
</reference>
<dbReference type="eggNOG" id="ENOG502SD9J">
    <property type="taxonomic scope" value="Eukaryota"/>
</dbReference>
<evidence type="ECO:0000313" key="3">
    <source>
        <dbReference type="Proteomes" id="UP000001542"/>
    </source>
</evidence>
<dbReference type="SMART" id="SM00248">
    <property type="entry name" value="ANK"/>
    <property type="match status" value="3"/>
</dbReference>
<name>A2EF95_TRIV3</name>
<dbReference type="SUPFAM" id="SSF48403">
    <property type="entry name" value="Ankyrin repeat"/>
    <property type="match status" value="1"/>
</dbReference>
<dbReference type="AlphaFoldDB" id="A2EF95"/>
<dbReference type="InterPro" id="IPR020683">
    <property type="entry name" value="DUF3447"/>
</dbReference>
<dbReference type="Gene3D" id="1.25.40.20">
    <property type="entry name" value="Ankyrin repeat-containing domain"/>
    <property type="match status" value="1"/>
</dbReference>
<feature type="domain" description="DUF3447" evidence="1">
    <location>
        <begin position="207"/>
        <end position="282"/>
    </location>
</feature>
<protein>
    <recommendedName>
        <fullName evidence="1">DUF3447 domain-containing protein</fullName>
    </recommendedName>
</protein>
<dbReference type="InterPro" id="IPR036770">
    <property type="entry name" value="Ankyrin_rpt-contain_sf"/>
</dbReference>
<dbReference type="KEGG" id="tva:4766624"/>
<proteinExistence type="predicted"/>
<evidence type="ECO:0000313" key="2">
    <source>
        <dbReference type="EMBL" id="EAY08705.1"/>
    </source>
</evidence>
<dbReference type="VEuPathDB" id="TrichDB:TVAG_314610"/>
<dbReference type="EMBL" id="DS113373">
    <property type="protein sequence ID" value="EAY08705.1"/>
    <property type="molecule type" value="Genomic_DNA"/>
</dbReference>
<dbReference type="Proteomes" id="UP000001542">
    <property type="component" value="Unassembled WGS sequence"/>
</dbReference>
<dbReference type="VEuPathDB" id="TrichDB:TVAGG3_1030530"/>
<dbReference type="PANTHER" id="PTHR24182">
    <property type="entry name" value="ANKYRIN REPEAT AND SOCS BOX CONTAINING 4"/>
    <property type="match status" value="1"/>
</dbReference>
<organism evidence="2 3">
    <name type="scientific">Trichomonas vaginalis (strain ATCC PRA-98 / G3)</name>
    <dbReference type="NCBI Taxonomy" id="412133"/>
    <lineage>
        <taxon>Eukaryota</taxon>
        <taxon>Metamonada</taxon>
        <taxon>Parabasalia</taxon>
        <taxon>Trichomonadida</taxon>
        <taxon>Trichomonadidae</taxon>
        <taxon>Trichomonas</taxon>
    </lineage>
</organism>
<dbReference type="InterPro" id="IPR002110">
    <property type="entry name" value="Ankyrin_rpt"/>
</dbReference>
<dbReference type="RefSeq" id="XP_001320928.1">
    <property type="nucleotide sequence ID" value="XM_001320893.1"/>
</dbReference>
<reference evidence="2" key="1">
    <citation type="submission" date="2006-10" db="EMBL/GenBank/DDBJ databases">
        <authorList>
            <person name="Amadeo P."/>
            <person name="Zhao Q."/>
            <person name="Wortman J."/>
            <person name="Fraser-Liggett C."/>
            <person name="Carlton J."/>
        </authorList>
    </citation>
    <scope>NUCLEOTIDE SEQUENCE</scope>
    <source>
        <strain evidence="2">G3</strain>
    </source>
</reference>
<accession>A2EF95</accession>
<dbReference type="Pfam" id="PF00023">
    <property type="entry name" value="Ank"/>
    <property type="match status" value="1"/>
</dbReference>
<dbReference type="InParanoid" id="A2EF95"/>
<gene>
    <name evidence="2" type="ORF">TVAG_079650</name>
</gene>